<feature type="transmembrane region" description="Helical" evidence="1">
    <location>
        <begin position="478"/>
        <end position="503"/>
    </location>
</feature>
<keyword evidence="1" id="KW-0472">Membrane</keyword>
<dbReference type="InterPro" id="IPR006674">
    <property type="entry name" value="HD_domain"/>
</dbReference>
<reference evidence="3" key="1">
    <citation type="submission" date="2020-02" db="EMBL/GenBank/DDBJ databases">
        <authorList>
            <person name="Meier V. D."/>
        </authorList>
    </citation>
    <scope>NUCLEOTIDE SEQUENCE</scope>
    <source>
        <strain evidence="3">AVDCRST_MAG64</strain>
    </source>
</reference>
<feature type="transmembrane region" description="Helical" evidence="1">
    <location>
        <begin position="452"/>
        <end position="472"/>
    </location>
</feature>
<proteinExistence type="predicted"/>
<keyword evidence="3" id="KW-0378">Hydrolase</keyword>
<dbReference type="GO" id="GO:0016787">
    <property type="term" value="F:hydrolase activity"/>
    <property type="evidence" value="ECO:0007669"/>
    <property type="project" value="UniProtKB-KW"/>
</dbReference>
<feature type="transmembrane region" description="Helical" evidence="1">
    <location>
        <begin position="380"/>
        <end position="399"/>
    </location>
</feature>
<dbReference type="Pfam" id="PF07698">
    <property type="entry name" value="7TM-7TMR_HD"/>
    <property type="match status" value="1"/>
</dbReference>
<dbReference type="EMBL" id="CADCUQ010000979">
    <property type="protein sequence ID" value="CAA9441666.1"/>
    <property type="molecule type" value="Genomic_DNA"/>
</dbReference>
<accession>A0A6J4QDF3</accession>
<feature type="domain" description="HD" evidence="2">
    <location>
        <begin position="536"/>
        <end position="685"/>
    </location>
</feature>
<name>A0A6J4QDF3_9BACT</name>
<dbReference type="InterPro" id="IPR003607">
    <property type="entry name" value="HD/PDEase_dom"/>
</dbReference>
<dbReference type="CDD" id="cd00077">
    <property type="entry name" value="HDc"/>
    <property type="match status" value="1"/>
</dbReference>
<dbReference type="Pfam" id="PF01966">
    <property type="entry name" value="HD"/>
    <property type="match status" value="1"/>
</dbReference>
<dbReference type="InterPro" id="IPR006675">
    <property type="entry name" value="HDIG_dom"/>
</dbReference>
<evidence type="ECO:0000313" key="3">
    <source>
        <dbReference type="EMBL" id="CAA9441666.1"/>
    </source>
</evidence>
<dbReference type="SMART" id="SM00471">
    <property type="entry name" value="HDc"/>
    <property type="match status" value="1"/>
</dbReference>
<evidence type="ECO:0000256" key="1">
    <source>
        <dbReference type="SAM" id="Phobius"/>
    </source>
</evidence>
<keyword evidence="1" id="KW-1133">Transmembrane helix</keyword>
<sequence>MEPGKSRSRREEIRKNRPDAARLDWEALRANGVLASLGIAAAFCVLASGILMLRQEVVRYRPNQWVPHDIVSRVDFTYFDSGRVAAERAVARLREPRVYVAAAGDTWDDLRRDLLALPTRVANAPPDALLADLAGVLDAGAVTLLRQYATDDKRADYEARVGAFVDALRRYTVRDGAAVRRLLVLPSEPRAEDLDARRPVAVAGESSPVDPAVTFTPGDEALRQVLAGVAERHFTLAMQPKVVDVAMARLRPTHEYDARQTAEVQNLAERRVPDSVGNVRYPANAILVPKTDAKPKFTQDDWELLRAENNEYLASVEGWGWKSKLGLAVTVLIITVALSASVANFQPRLVRNHARALALAALLLSMLLVAQLAGIGNGPIYLFGVAPTILTAMILTISYDQRFAIGISSMHGLLVTVALGQGVSFFIVLWVGVLTSCFLLDDLRTRSKLIEVGGAAALAMIGATAGGALLSLEPWPFVLFNCLHAAAAGLATGCVVLGILPFIEKAFRITTGMTLLELADASQPLLRRLAMEAPGTYAHSLQVANLAETAAEAIGANALLARVGAYYHDVGKMNKADYFIENQSGGENRHLNLNPNVSFLIITGHVKDGVEMAKEYNLPTSLVSFIQQHHGTTLVEYFYHQARTQQSQREPGGPAVADHQYRYPGPRPRTKEVAIVMIADAVESACRAMSEPTASRVETLVHELALKRLLDGQFDECELTMRELDQIERSMVKTLLGIYHGRIAYPSMDAMLSPAAAATPGASDAVVPGAARTA</sequence>
<feature type="transmembrane region" description="Helical" evidence="1">
    <location>
        <begin position="419"/>
        <end position="440"/>
    </location>
</feature>
<dbReference type="NCBIfam" id="TIGR00277">
    <property type="entry name" value="HDIG"/>
    <property type="match status" value="1"/>
</dbReference>
<protein>
    <submittedName>
        <fullName evidence="3">Membrane protein containing HD superfamily hydrolase domain, YQFF ortholog</fullName>
    </submittedName>
</protein>
<dbReference type="PANTHER" id="PTHR36442">
    <property type="entry name" value="CYCLIC-DI-AMP PHOSPHODIESTERASE PGPH"/>
    <property type="match status" value="1"/>
</dbReference>
<dbReference type="InterPro" id="IPR011621">
    <property type="entry name" value="Metal-dep_PHydrolase_7TM_intra"/>
</dbReference>
<feature type="transmembrane region" description="Helical" evidence="1">
    <location>
        <begin position="33"/>
        <end position="53"/>
    </location>
</feature>
<evidence type="ECO:0000259" key="2">
    <source>
        <dbReference type="PROSITE" id="PS51831"/>
    </source>
</evidence>
<dbReference type="PROSITE" id="PS51831">
    <property type="entry name" value="HD"/>
    <property type="match status" value="1"/>
</dbReference>
<gene>
    <name evidence="3" type="ORF">AVDCRST_MAG64-4248</name>
</gene>
<feature type="transmembrane region" description="Helical" evidence="1">
    <location>
        <begin position="355"/>
        <end position="373"/>
    </location>
</feature>
<organism evidence="3">
    <name type="scientific">uncultured Phycisphaerae bacterium</name>
    <dbReference type="NCBI Taxonomy" id="904963"/>
    <lineage>
        <taxon>Bacteria</taxon>
        <taxon>Pseudomonadati</taxon>
        <taxon>Planctomycetota</taxon>
        <taxon>Phycisphaerae</taxon>
        <taxon>environmental samples</taxon>
    </lineage>
</organism>
<dbReference type="Gene3D" id="1.10.3210.10">
    <property type="entry name" value="Hypothetical protein af1432"/>
    <property type="match status" value="1"/>
</dbReference>
<dbReference type="InterPro" id="IPR052722">
    <property type="entry name" value="PgpH_phosphodiesterase"/>
</dbReference>
<dbReference type="AlphaFoldDB" id="A0A6J4QDF3"/>
<keyword evidence="1" id="KW-0812">Transmembrane</keyword>
<feature type="transmembrane region" description="Helical" evidence="1">
    <location>
        <begin position="325"/>
        <end position="343"/>
    </location>
</feature>
<dbReference type="SUPFAM" id="SSF109604">
    <property type="entry name" value="HD-domain/PDEase-like"/>
    <property type="match status" value="1"/>
</dbReference>
<dbReference type="PANTHER" id="PTHR36442:SF1">
    <property type="entry name" value="CYCLIC-DI-AMP PHOSPHODIESTERASE PGPH"/>
    <property type="match status" value="1"/>
</dbReference>